<reference evidence="1" key="3">
    <citation type="submission" date="2025-09" db="UniProtKB">
        <authorList>
            <consortium name="Ensembl"/>
        </authorList>
    </citation>
    <scope>IDENTIFICATION</scope>
</reference>
<sequence length="177" mass="19464">MYYICVCIYIQIYYILIYITHTFHPSLEFSHAKYLDSNRQNRGTITALDGSSLPVASPTQLGPLPHHPMWWGSPLMATCKERVGSGRASKGMEGLSALGLIRGYALVPWLLCYGSLEKECSPGPAKSSVLSLSSSALSRGFPTISCCHCLNLYSQSIFTFFPTFTPFTGNYTPSSSQ</sequence>
<dbReference type="AlphaFoldDB" id="A0A8C8XTG0"/>
<accession>A0A8C8XTG0</accession>
<reference evidence="1" key="2">
    <citation type="submission" date="2025-08" db="UniProtKB">
        <authorList>
            <consortium name="Ensembl"/>
        </authorList>
    </citation>
    <scope>IDENTIFICATION</scope>
</reference>
<keyword evidence="2" id="KW-1185">Reference proteome</keyword>
<proteinExistence type="predicted"/>
<dbReference type="Proteomes" id="UP000694399">
    <property type="component" value="Chromosome B3"/>
</dbReference>
<evidence type="ECO:0000313" key="2">
    <source>
        <dbReference type="Proteomes" id="UP000694399"/>
    </source>
</evidence>
<evidence type="ECO:0000313" key="1">
    <source>
        <dbReference type="Ensembl" id="ENSPLOP00000023135.1"/>
    </source>
</evidence>
<dbReference type="Ensembl" id="ENSPLOT00000025554.1">
    <property type="protein sequence ID" value="ENSPLOP00000023135.1"/>
    <property type="gene ID" value="ENSPLOG00000016952.1"/>
</dbReference>
<name>A0A8C8XTG0_PANLE</name>
<protein>
    <submittedName>
        <fullName evidence="1">Uncharacterized protein</fullName>
    </submittedName>
</protein>
<reference evidence="1" key="1">
    <citation type="journal article" date="2019" name="bioRxiv">
        <title>Long live the king: chromosome-level assembly of the lion (Panthera leo) using linked-read, Hi-C, and long read data.</title>
        <authorList>
            <person name="Armstrong E.E."/>
            <person name="Taylor R.W."/>
            <person name="Miller D.E."/>
            <person name="Kaelin C."/>
            <person name="Barsh G."/>
            <person name="Hadly E.A."/>
            <person name="Petrov D."/>
        </authorList>
    </citation>
    <scope>NUCLEOTIDE SEQUENCE [LARGE SCALE GENOMIC DNA]</scope>
</reference>
<organism evidence="1 2">
    <name type="scientific">Panthera leo</name>
    <name type="common">Lion</name>
    <dbReference type="NCBI Taxonomy" id="9689"/>
    <lineage>
        <taxon>Eukaryota</taxon>
        <taxon>Metazoa</taxon>
        <taxon>Chordata</taxon>
        <taxon>Craniata</taxon>
        <taxon>Vertebrata</taxon>
        <taxon>Euteleostomi</taxon>
        <taxon>Mammalia</taxon>
        <taxon>Eutheria</taxon>
        <taxon>Laurasiatheria</taxon>
        <taxon>Carnivora</taxon>
        <taxon>Feliformia</taxon>
        <taxon>Felidae</taxon>
        <taxon>Pantherinae</taxon>
        <taxon>Panthera</taxon>
    </lineage>
</organism>